<gene>
    <name evidence="2" type="primary">56</name>
    <name evidence="2" type="ORF">PBI_SOUPS_56</name>
</gene>
<dbReference type="KEGG" id="vg:28378708"/>
<sequence>MPDQVTTLSTGQALILIAVGLVSLFILELISPTDRKYK</sequence>
<evidence type="ECO:0000313" key="2">
    <source>
        <dbReference type="EMBL" id="ANA86991.1"/>
    </source>
</evidence>
<feature type="transmembrane region" description="Helical" evidence="1">
    <location>
        <begin position="12"/>
        <end position="30"/>
    </location>
</feature>
<keyword evidence="3" id="KW-1185">Reference proteome</keyword>
<organism evidence="2 3">
    <name type="scientific">Gordonia phage Soups</name>
    <dbReference type="NCBI Taxonomy" id="1838079"/>
    <lineage>
        <taxon>Viruses</taxon>
        <taxon>Duplodnaviria</taxon>
        <taxon>Heunggongvirae</taxon>
        <taxon>Uroviricota</taxon>
        <taxon>Caudoviricetes</taxon>
        <taxon>Soupsvirus</taxon>
        <taxon>Soupsvirus soups</taxon>
    </lineage>
</organism>
<evidence type="ECO:0000313" key="3">
    <source>
        <dbReference type="Proteomes" id="UP000202160"/>
    </source>
</evidence>
<protein>
    <submittedName>
        <fullName evidence="2">Uncharacterized protein</fullName>
    </submittedName>
</protein>
<proteinExistence type="predicted"/>
<accession>A0A160DG90</accession>
<dbReference type="OrthoDB" id="29133at10239"/>
<reference evidence="2 3" key="1">
    <citation type="submission" date="2016-03" db="EMBL/GenBank/DDBJ databases">
        <authorList>
            <person name="Montgomery M.T."/>
            <person name="Guerrero C.A."/>
            <person name="Mavrich T.N."/>
            <person name="Pope W.H."/>
            <person name="Garlena R.A."/>
            <person name="Russell D.A."/>
            <person name="Jacobs-Sera D."/>
            <person name="Hendrix R.W."/>
            <person name="Hatfull G.F."/>
        </authorList>
    </citation>
    <scope>NUCLEOTIDE SEQUENCE [LARGE SCALE GENOMIC DNA]</scope>
</reference>
<keyword evidence="1" id="KW-0472">Membrane</keyword>
<evidence type="ECO:0000256" key="1">
    <source>
        <dbReference type="SAM" id="Phobius"/>
    </source>
</evidence>
<keyword evidence="1" id="KW-1133">Transmembrane helix</keyword>
<dbReference type="GeneID" id="28378708"/>
<name>A0A160DG90_9CAUD</name>
<keyword evidence="1" id="KW-0812">Transmembrane</keyword>
<dbReference type="Proteomes" id="UP000202160">
    <property type="component" value="Segment"/>
</dbReference>
<dbReference type="RefSeq" id="YP_009269354.1">
    <property type="nucleotide sequence ID" value="NC_030698.1"/>
</dbReference>
<dbReference type="EMBL" id="KU998249">
    <property type="protein sequence ID" value="ANA86991.1"/>
    <property type="molecule type" value="Genomic_DNA"/>
</dbReference>